<evidence type="ECO:0000313" key="1">
    <source>
        <dbReference type="EnsemblMetazoa" id="Aqu2.1.37353_001"/>
    </source>
</evidence>
<name>A0A1X7VBJ0_AMPQE</name>
<sequence length="69" mass="7958">MNVKEAHINNRQEQLCFSTSFAAGLYGQHHFRQSYPVQTLSFSEDIKSSLLNKIPDFVEIIYIVCTFSD</sequence>
<reference evidence="1" key="1">
    <citation type="submission" date="2017-05" db="UniProtKB">
        <authorList>
            <consortium name="EnsemblMetazoa"/>
        </authorList>
    </citation>
    <scope>IDENTIFICATION</scope>
</reference>
<dbReference type="AlphaFoldDB" id="A0A1X7VBJ0"/>
<organism evidence="1">
    <name type="scientific">Amphimedon queenslandica</name>
    <name type="common">Sponge</name>
    <dbReference type="NCBI Taxonomy" id="400682"/>
    <lineage>
        <taxon>Eukaryota</taxon>
        <taxon>Metazoa</taxon>
        <taxon>Porifera</taxon>
        <taxon>Demospongiae</taxon>
        <taxon>Heteroscleromorpha</taxon>
        <taxon>Haplosclerida</taxon>
        <taxon>Niphatidae</taxon>
        <taxon>Amphimedon</taxon>
    </lineage>
</organism>
<protein>
    <submittedName>
        <fullName evidence="1">Uncharacterized protein</fullName>
    </submittedName>
</protein>
<dbReference type="InParanoid" id="A0A1X7VBJ0"/>
<dbReference type="EnsemblMetazoa" id="Aqu2.1.37353_001">
    <property type="protein sequence ID" value="Aqu2.1.37353_001"/>
    <property type="gene ID" value="Aqu2.1.37353"/>
</dbReference>
<accession>A0A1X7VBJ0</accession>
<proteinExistence type="predicted"/>